<evidence type="ECO:0000313" key="2">
    <source>
        <dbReference type="EMBL" id="JAD36236.1"/>
    </source>
</evidence>
<reference evidence="2" key="1">
    <citation type="submission" date="2014-09" db="EMBL/GenBank/DDBJ databases">
        <authorList>
            <person name="Magalhaes I.L.F."/>
            <person name="Oliveira U."/>
            <person name="Santos F.R."/>
            <person name="Vidigal T.H.D.A."/>
            <person name="Brescovit A.D."/>
            <person name="Santos A.J."/>
        </authorList>
    </citation>
    <scope>NUCLEOTIDE SEQUENCE</scope>
    <source>
        <tissue evidence="2">Shoot tissue taken approximately 20 cm above the soil surface</tissue>
    </source>
</reference>
<name>A0A0A8ZBP5_ARUDO</name>
<accession>A0A0A8ZBP5</accession>
<evidence type="ECO:0000256" key="1">
    <source>
        <dbReference type="SAM" id="MobiDB-lite"/>
    </source>
</evidence>
<dbReference type="AlphaFoldDB" id="A0A0A8ZBP5"/>
<organism evidence="2">
    <name type="scientific">Arundo donax</name>
    <name type="common">Giant reed</name>
    <name type="synonym">Donax arundinaceus</name>
    <dbReference type="NCBI Taxonomy" id="35708"/>
    <lineage>
        <taxon>Eukaryota</taxon>
        <taxon>Viridiplantae</taxon>
        <taxon>Streptophyta</taxon>
        <taxon>Embryophyta</taxon>
        <taxon>Tracheophyta</taxon>
        <taxon>Spermatophyta</taxon>
        <taxon>Magnoliopsida</taxon>
        <taxon>Liliopsida</taxon>
        <taxon>Poales</taxon>
        <taxon>Poaceae</taxon>
        <taxon>PACMAD clade</taxon>
        <taxon>Arundinoideae</taxon>
        <taxon>Arundineae</taxon>
        <taxon>Arundo</taxon>
    </lineage>
</organism>
<feature type="compositionally biased region" description="Basic residues" evidence="1">
    <location>
        <begin position="17"/>
        <end position="26"/>
    </location>
</feature>
<protein>
    <submittedName>
        <fullName evidence="2">Uncharacterized protein</fullName>
    </submittedName>
</protein>
<feature type="region of interest" description="Disordered" evidence="1">
    <location>
        <begin position="1"/>
        <end position="26"/>
    </location>
</feature>
<reference evidence="2" key="2">
    <citation type="journal article" date="2015" name="Data Brief">
        <title>Shoot transcriptome of the giant reed, Arundo donax.</title>
        <authorList>
            <person name="Barrero R.A."/>
            <person name="Guerrero F.D."/>
            <person name="Moolhuijzen P."/>
            <person name="Goolsby J.A."/>
            <person name="Tidwell J."/>
            <person name="Bellgard S.E."/>
            <person name="Bellgard M.I."/>
        </authorList>
    </citation>
    <scope>NUCLEOTIDE SEQUENCE</scope>
    <source>
        <tissue evidence="2">Shoot tissue taken approximately 20 cm above the soil surface</tissue>
    </source>
</reference>
<dbReference type="EMBL" id="GBRH01261659">
    <property type="protein sequence ID" value="JAD36236.1"/>
    <property type="molecule type" value="Transcribed_RNA"/>
</dbReference>
<proteinExistence type="predicted"/>
<sequence length="26" mass="3130">MKSISNFDKRRCSSHNTCHHNGNRLW</sequence>